<keyword evidence="3" id="KW-0798">TonB box</keyword>
<reference evidence="7 8" key="1">
    <citation type="submission" date="2019-05" db="EMBL/GenBank/DDBJ databases">
        <authorList>
            <person name="Qu J.-H."/>
        </authorList>
    </citation>
    <scope>NUCLEOTIDE SEQUENCE [LARGE SCALE GENOMIC DNA]</scope>
    <source>
        <strain evidence="7 8">NS28</strain>
    </source>
</reference>
<evidence type="ECO:0000313" key="7">
    <source>
        <dbReference type="EMBL" id="KAA6438860.1"/>
    </source>
</evidence>
<evidence type="ECO:0000256" key="1">
    <source>
        <dbReference type="ARBA" id="ARBA00022729"/>
    </source>
</evidence>
<proteinExistence type="inferred from homology"/>
<keyword evidence="1 4" id="KW-0732">Signal</keyword>
<dbReference type="NCBIfam" id="TIGR04056">
    <property type="entry name" value="OMP_RagA_SusC"/>
    <property type="match status" value="1"/>
</dbReference>
<evidence type="ECO:0000256" key="4">
    <source>
        <dbReference type="SAM" id="SignalP"/>
    </source>
</evidence>
<evidence type="ECO:0000256" key="3">
    <source>
        <dbReference type="RuleBase" id="RU003357"/>
    </source>
</evidence>
<dbReference type="Gene3D" id="2.170.130.10">
    <property type="entry name" value="TonB-dependent receptor, plug domain"/>
    <property type="match status" value="1"/>
</dbReference>
<keyword evidence="2" id="KW-0998">Cell outer membrane</keyword>
<dbReference type="GO" id="GO:0044718">
    <property type="term" value="P:siderophore transmembrane transport"/>
    <property type="evidence" value="ECO:0007669"/>
    <property type="project" value="TreeGrafter"/>
</dbReference>
<dbReference type="GO" id="GO:0015344">
    <property type="term" value="F:siderophore uptake transmembrane transporter activity"/>
    <property type="evidence" value="ECO:0007669"/>
    <property type="project" value="TreeGrafter"/>
</dbReference>
<dbReference type="InterPro" id="IPR023997">
    <property type="entry name" value="TonB-dep_OMP_SusC/RagA_CS"/>
</dbReference>
<dbReference type="NCBIfam" id="TIGR04057">
    <property type="entry name" value="SusC_RagA_signa"/>
    <property type="match status" value="1"/>
</dbReference>
<dbReference type="InterPro" id="IPR008969">
    <property type="entry name" value="CarboxyPept-like_regulatory"/>
</dbReference>
<name>A0A5M8QUX5_9BACT</name>
<accession>A0A5M8QUX5</accession>
<sequence length="1181" mass="131027">MFTMMHILRKRLRCRSLFLCSMLLMLAGKTPVSAQLMAQSDLRPQRSIQAPMISLVNALEKLKEQYRVDILFEERNLQNLMVPANALRLQNNIEASLTELLQPLGLRYARKKNNYIILSGDNVPMAPTETPKPEIPQTKARNVTGKVTDKNGEGLPGVNIIIKGTQQGMSTDVKGEFSIDVPDDEATLVFSFVGYISQEMVIGNRSSIDVVLAVDEKSLKEVVVVGYGSRQKRDVTTSISTIASEEITKSVAMSPELAMQGRMTGVHISGNSGNPMTRPKVRIRGVGTWGVADPLYVVDGIPITELGGGIEGQDARVKDVRGPINIMTMIDPNDIESISVLKDASAAAIYGVRAANGVILITTKRGQTEKPMIEFNTRYGVQNVVKKWDVMDTQSYTNFYKKSYAANPGFALDAWFDPQSPGYLGSTKNTYDWQTPIINKNAVTQDYSVRVSGKTQATNYYVSAGYTSTEGTLIAEKLDRYSFNAKLDTKINNWLKTGINYRLAYVEGKDNMQSGLTSAAETPPWQPIYDPNGLPILQGFAQVVKGYNEQGVWSTDKLYGEGTRANSIAQTQFNTQDYNSIRNLGNTFVEITPIEGLSVKGSVSIDWYKHDRFSFNNYTGQYFVYAGSPTDKGGGKSLGSYEERYTTNFNLIKELTVNYHKAFGAHNFDLLLNGMDQRYSAKYVTASTDYMSTIEKHLFKLGGENQYTMVESELFRWALQGLLGRVSYNYKNKYYVDATVRRDGSNRFAPKNRWGTFPSASVAWRITSEPFLENNKWLTDLKFRAGWGKLGNQEVRPLAYLSPVEKRSTYAFGSNPGGNGLGNYGVGAAMFSFPNADLGWEKITTTNIGFDGQLLGKLSFSAEYYDKKTDGILQETNIPPSVGSKENPVDNIASVRNSGFEFSANYNGSIGNLGYNVGANLTTVKNRVLSTFKGIPLNASDMRIEPGYSMNYVYGYQAGGIFQNQSQVDQYNSKTKDITITQTFQPGDRYFNDLNGAPDLSKGYEFYTPGADGTVNQYDRTYLGKTIPGYYYGFNLGLNYKGFDLSVFFLGVGDVKKYNYARATMEGTATRGNNRSVVVLNAWTPENPNTDIARAIVNDPNGSMRVSSYYVESAAYFKLGNAQLGYSFPKALLAPLKSISSLRMYLSVNNGFILTKWSGLDPENDDSPEPRVFNLGLSVKF</sequence>
<dbReference type="InterPro" id="IPR000531">
    <property type="entry name" value="Beta-barrel_TonB"/>
</dbReference>
<protein>
    <submittedName>
        <fullName evidence="7">TonB-dependent receptor</fullName>
    </submittedName>
</protein>
<feature type="signal peptide" evidence="4">
    <location>
        <begin position="1"/>
        <end position="34"/>
    </location>
</feature>
<keyword evidence="2" id="KW-1134">Transmembrane beta strand</keyword>
<keyword evidence="7" id="KW-0675">Receptor</keyword>
<gene>
    <name evidence="7" type="ORF">FEM33_15425</name>
</gene>
<dbReference type="EMBL" id="VBSN01000043">
    <property type="protein sequence ID" value="KAA6438860.1"/>
    <property type="molecule type" value="Genomic_DNA"/>
</dbReference>
<dbReference type="Gene3D" id="2.60.40.1120">
    <property type="entry name" value="Carboxypeptidase-like, regulatory domain"/>
    <property type="match status" value="1"/>
</dbReference>
<dbReference type="Gene3D" id="3.55.50.30">
    <property type="match status" value="1"/>
</dbReference>
<feature type="domain" description="TonB-dependent receptor-like beta-barrel" evidence="5">
    <location>
        <begin position="553"/>
        <end position="995"/>
    </location>
</feature>
<dbReference type="PROSITE" id="PS52016">
    <property type="entry name" value="TONB_DEPENDENT_REC_3"/>
    <property type="match status" value="1"/>
</dbReference>
<keyword evidence="2" id="KW-0813">Transport</keyword>
<feature type="domain" description="TonB-dependent receptor plug" evidence="6">
    <location>
        <begin position="232"/>
        <end position="358"/>
    </location>
</feature>
<evidence type="ECO:0000259" key="6">
    <source>
        <dbReference type="Pfam" id="PF07715"/>
    </source>
</evidence>
<comment type="similarity">
    <text evidence="2 3">Belongs to the TonB-dependent receptor family.</text>
</comment>
<dbReference type="InterPro" id="IPR037066">
    <property type="entry name" value="Plug_dom_sf"/>
</dbReference>
<dbReference type="Pfam" id="PF13715">
    <property type="entry name" value="CarbopepD_reg_2"/>
    <property type="match status" value="1"/>
</dbReference>
<dbReference type="InterPro" id="IPR023996">
    <property type="entry name" value="TonB-dep_OMP_SusC/RagA"/>
</dbReference>
<dbReference type="SUPFAM" id="SSF56935">
    <property type="entry name" value="Porins"/>
    <property type="match status" value="2"/>
</dbReference>
<evidence type="ECO:0000256" key="2">
    <source>
        <dbReference type="PROSITE-ProRule" id="PRU01360"/>
    </source>
</evidence>
<dbReference type="Pfam" id="PF07715">
    <property type="entry name" value="Plug"/>
    <property type="match status" value="1"/>
</dbReference>
<organism evidence="7 8">
    <name type="scientific">Dyadobacter flavalbus</name>
    <dbReference type="NCBI Taxonomy" id="2579942"/>
    <lineage>
        <taxon>Bacteria</taxon>
        <taxon>Pseudomonadati</taxon>
        <taxon>Bacteroidota</taxon>
        <taxon>Cytophagia</taxon>
        <taxon>Cytophagales</taxon>
        <taxon>Spirosomataceae</taxon>
        <taxon>Dyadobacter</taxon>
    </lineage>
</organism>
<evidence type="ECO:0000313" key="8">
    <source>
        <dbReference type="Proteomes" id="UP000323994"/>
    </source>
</evidence>
<evidence type="ECO:0000259" key="5">
    <source>
        <dbReference type="Pfam" id="PF00593"/>
    </source>
</evidence>
<keyword evidence="8" id="KW-1185">Reference proteome</keyword>
<dbReference type="AlphaFoldDB" id="A0A5M8QUX5"/>
<dbReference type="PANTHER" id="PTHR30069:SF29">
    <property type="entry name" value="HEMOGLOBIN AND HEMOGLOBIN-HAPTOGLOBIN-BINDING PROTEIN 1-RELATED"/>
    <property type="match status" value="1"/>
</dbReference>
<feature type="chain" id="PRO_5024343841" evidence="4">
    <location>
        <begin position="35"/>
        <end position="1181"/>
    </location>
</feature>
<dbReference type="PANTHER" id="PTHR30069">
    <property type="entry name" value="TONB-DEPENDENT OUTER MEMBRANE RECEPTOR"/>
    <property type="match status" value="1"/>
</dbReference>
<dbReference type="Pfam" id="PF00593">
    <property type="entry name" value="TonB_dep_Rec_b-barrel"/>
    <property type="match status" value="1"/>
</dbReference>
<dbReference type="InterPro" id="IPR012910">
    <property type="entry name" value="Plug_dom"/>
</dbReference>
<keyword evidence="2 3" id="KW-0472">Membrane</keyword>
<comment type="caution">
    <text evidence="7">The sequence shown here is derived from an EMBL/GenBank/DDBJ whole genome shotgun (WGS) entry which is preliminary data.</text>
</comment>
<comment type="subcellular location">
    <subcellularLocation>
        <location evidence="2">Cell outer membrane</location>
        <topology evidence="2">Multi-pass membrane protein</topology>
    </subcellularLocation>
</comment>
<dbReference type="Proteomes" id="UP000323994">
    <property type="component" value="Unassembled WGS sequence"/>
</dbReference>
<dbReference type="GO" id="GO:0009279">
    <property type="term" value="C:cell outer membrane"/>
    <property type="evidence" value="ECO:0007669"/>
    <property type="project" value="UniProtKB-SubCell"/>
</dbReference>
<dbReference type="InterPro" id="IPR039426">
    <property type="entry name" value="TonB-dep_rcpt-like"/>
</dbReference>
<dbReference type="SUPFAM" id="SSF49464">
    <property type="entry name" value="Carboxypeptidase regulatory domain-like"/>
    <property type="match status" value="1"/>
</dbReference>
<keyword evidence="2" id="KW-0812">Transmembrane</keyword>